<dbReference type="Proteomes" id="UP000618579">
    <property type="component" value="Unassembled WGS sequence"/>
</dbReference>
<sequence length="233" mass="24866">MLLEVIATSMEDALRAEAGGADRIELVANLHEGGLTPDLILVREIKAAVSIPVHVMIRPHSRTFHMQKTDLQSMLDDSKAAYQAGAAALVWGVLTAGGTIDRNALESLLEVAPLPVTFHRAFDEVQNQEEALSCLLGYKQIRSVLTSGGAASALQAVDRLQKLVSLTSGHELNIMAGGGLTLATLKDFASTTQVPIVHLGTGVRIDQSVKEPVDVDRVRKAKQLLTEISGTSN</sequence>
<dbReference type="InterPro" id="IPR036822">
    <property type="entry name" value="CutC-like_dom_sf"/>
</dbReference>
<organism evidence="3 4">
    <name type="scientific">Paenibacillus planticolens</name>
    <dbReference type="NCBI Taxonomy" id="2654976"/>
    <lineage>
        <taxon>Bacteria</taxon>
        <taxon>Bacillati</taxon>
        <taxon>Bacillota</taxon>
        <taxon>Bacilli</taxon>
        <taxon>Bacillales</taxon>
        <taxon>Paenibacillaceae</taxon>
        <taxon>Paenibacillus</taxon>
    </lineage>
</organism>
<evidence type="ECO:0000313" key="3">
    <source>
        <dbReference type="EMBL" id="NOV02977.1"/>
    </source>
</evidence>
<evidence type="ECO:0000256" key="1">
    <source>
        <dbReference type="ARBA" id="ARBA00007768"/>
    </source>
</evidence>
<dbReference type="SUPFAM" id="SSF110395">
    <property type="entry name" value="CutC-like"/>
    <property type="match status" value="1"/>
</dbReference>
<dbReference type="PANTHER" id="PTHR12598">
    <property type="entry name" value="COPPER HOMEOSTASIS PROTEIN CUTC"/>
    <property type="match status" value="1"/>
</dbReference>
<comment type="similarity">
    <text evidence="1 2">Belongs to the CutC family.</text>
</comment>
<reference evidence="3 4" key="1">
    <citation type="submission" date="2019-10" db="EMBL/GenBank/DDBJ databases">
        <title>Description of Paenibacillus pedi sp. nov.</title>
        <authorList>
            <person name="Carlier A."/>
            <person name="Qi S."/>
        </authorList>
    </citation>
    <scope>NUCLEOTIDE SEQUENCE [LARGE SCALE GENOMIC DNA]</scope>
    <source>
        <strain evidence="3 4">LMG 31457</strain>
    </source>
</reference>
<name>A0ABX1ZVK8_9BACL</name>
<gene>
    <name evidence="2" type="primary">cutC</name>
    <name evidence="3" type="ORF">GC097_23515</name>
</gene>
<evidence type="ECO:0000313" key="4">
    <source>
        <dbReference type="Proteomes" id="UP000618579"/>
    </source>
</evidence>
<comment type="subcellular location">
    <subcellularLocation>
        <location evidence="2">Cytoplasm</location>
    </subcellularLocation>
</comment>
<protein>
    <recommendedName>
        <fullName evidence="2">PF03932 family protein CutC</fullName>
    </recommendedName>
</protein>
<dbReference type="Gene3D" id="3.20.20.380">
    <property type="entry name" value="Copper homeostasis (CutC) domain"/>
    <property type="match status" value="1"/>
</dbReference>
<comment type="caution">
    <text evidence="3">The sequence shown here is derived from an EMBL/GenBank/DDBJ whole genome shotgun (WGS) entry which is preliminary data.</text>
</comment>
<comment type="caution">
    <text evidence="2">Once thought to be involved in copper homeostasis, experiments in E.coli have shown this is not the case.</text>
</comment>
<dbReference type="HAMAP" id="MF_00795">
    <property type="entry name" value="CutC"/>
    <property type="match status" value="1"/>
</dbReference>
<keyword evidence="4" id="KW-1185">Reference proteome</keyword>
<keyword evidence="2" id="KW-0963">Cytoplasm</keyword>
<dbReference type="EMBL" id="WHNZ01000052">
    <property type="protein sequence ID" value="NOV02977.1"/>
    <property type="molecule type" value="Genomic_DNA"/>
</dbReference>
<dbReference type="PANTHER" id="PTHR12598:SF0">
    <property type="entry name" value="COPPER HOMEOSTASIS PROTEIN CUTC HOMOLOG"/>
    <property type="match status" value="1"/>
</dbReference>
<dbReference type="InterPro" id="IPR005627">
    <property type="entry name" value="CutC-like"/>
</dbReference>
<dbReference type="Pfam" id="PF03932">
    <property type="entry name" value="CutC"/>
    <property type="match status" value="1"/>
</dbReference>
<evidence type="ECO:0000256" key="2">
    <source>
        <dbReference type="HAMAP-Rule" id="MF_00795"/>
    </source>
</evidence>
<accession>A0ABX1ZVK8</accession>
<proteinExistence type="inferred from homology"/>